<feature type="transmembrane region" description="Helical" evidence="5">
    <location>
        <begin position="21"/>
        <end position="43"/>
    </location>
</feature>
<feature type="transmembrane region" description="Helical" evidence="5">
    <location>
        <begin position="180"/>
        <end position="199"/>
    </location>
</feature>
<protein>
    <submittedName>
        <fullName evidence="7">MFS transporter</fullName>
    </submittedName>
</protein>
<feature type="transmembrane region" description="Helical" evidence="5">
    <location>
        <begin position="411"/>
        <end position="433"/>
    </location>
</feature>
<feature type="transmembrane region" description="Helical" evidence="5">
    <location>
        <begin position="237"/>
        <end position="257"/>
    </location>
</feature>
<organism evidence="7 8">
    <name type="scientific">Hamadaea flava</name>
    <dbReference type="NCBI Taxonomy" id="1742688"/>
    <lineage>
        <taxon>Bacteria</taxon>
        <taxon>Bacillati</taxon>
        <taxon>Actinomycetota</taxon>
        <taxon>Actinomycetes</taxon>
        <taxon>Micromonosporales</taxon>
        <taxon>Micromonosporaceae</taxon>
        <taxon>Hamadaea</taxon>
    </lineage>
</organism>
<feature type="transmembrane region" description="Helical" evidence="5">
    <location>
        <begin position="145"/>
        <end position="168"/>
    </location>
</feature>
<evidence type="ECO:0000256" key="3">
    <source>
        <dbReference type="ARBA" id="ARBA00022989"/>
    </source>
</evidence>
<dbReference type="InterPro" id="IPR020846">
    <property type="entry name" value="MFS_dom"/>
</dbReference>
<dbReference type="CDD" id="cd17321">
    <property type="entry name" value="MFS_MMR_MDR_like"/>
    <property type="match status" value="1"/>
</dbReference>
<name>A0ABV8M0C1_9ACTN</name>
<feature type="transmembrane region" description="Helical" evidence="5">
    <location>
        <begin position="374"/>
        <end position="399"/>
    </location>
</feature>
<keyword evidence="3 5" id="KW-1133">Transmembrane helix</keyword>
<dbReference type="Pfam" id="PF07690">
    <property type="entry name" value="MFS_1"/>
    <property type="match status" value="1"/>
</dbReference>
<feature type="domain" description="Major facilitator superfamily (MFS) profile" evidence="6">
    <location>
        <begin position="21"/>
        <end position="461"/>
    </location>
</feature>
<feature type="transmembrane region" description="Helical" evidence="5">
    <location>
        <begin position="55"/>
        <end position="75"/>
    </location>
</feature>
<dbReference type="Gene3D" id="1.20.1250.20">
    <property type="entry name" value="MFS general substrate transporter like domains"/>
    <property type="match status" value="1"/>
</dbReference>
<comment type="caution">
    <text evidence="7">The sequence shown here is derived from an EMBL/GenBank/DDBJ whole genome shotgun (WGS) entry which is preliminary data.</text>
</comment>
<keyword evidence="4 5" id="KW-0472">Membrane</keyword>
<evidence type="ECO:0000313" key="7">
    <source>
        <dbReference type="EMBL" id="MFC4135509.1"/>
    </source>
</evidence>
<dbReference type="InterPro" id="IPR036259">
    <property type="entry name" value="MFS_trans_sf"/>
</dbReference>
<gene>
    <name evidence="7" type="ORF">ACFOZ4_33260</name>
</gene>
<dbReference type="PANTHER" id="PTHR42718">
    <property type="entry name" value="MAJOR FACILITATOR SUPERFAMILY MULTIDRUG TRANSPORTER MFSC"/>
    <property type="match status" value="1"/>
</dbReference>
<dbReference type="SUPFAM" id="SSF103473">
    <property type="entry name" value="MFS general substrate transporter"/>
    <property type="match status" value="1"/>
</dbReference>
<evidence type="ECO:0000313" key="8">
    <source>
        <dbReference type="Proteomes" id="UP001595816"/>
    </source>
</evidence>
<proteinExistence type="predicted"/>
<evidence type="ECO:0000256" key="2">
    <source>
        <dbReference type="ARBA" id="ARBA00022692"/>
    </source>
</evidence>
<reference evidence="8" key="1">
    <citation type="journal article" date="2019" name="Int. J. Syst. Evol. Microbiol.">
        <title>The Global Catalogue of Microorganisms (GCM) 10K type strain sequencing project: providing services to taxonomists for standard genome sequencing and annotation.</title>
        <authorList>
            <consortium name="The Broad Institute Genomics Platform"/>
            <consortium name="The Broad Institute Genome Sequencing Center for Infectious Disease"/>
            <person name="Wu L."/>
            <person name="Ma J."/>
        </authorList>
    </citation>
    <scope>NUCLEOTIDE SEQUENCE [LARGE SCALE GENOMIC DNA]</scope>
    <source>
        <strain evidence="8">CGMCC 4.7289</strain>
    </source>
</reference>
<keyword evidence="8" id="KW-1185">Reference proteome</keyword>
<feature type="transmembrane region" description="Helical" evidence="5">
    <location>
        <begin position="312"/>
        <end position="333"/>
    </location>
</feature>
<feature type="transmembrane region" description="Helical" evidence="5">
    <location>
        <begin position="87"/>
        <end position="106"/>
    </location>
</feature>
<evidence type="ECO:0000259" key="6">
    <source>
        <dbReference type="PROSITE" id="PS50850"/>
    </source>
</evidence>
<dbReference type="RefSeq" id="WP_253756194.1">
    <property type="nucleotide sequence ID" value="NZ_JAMZDZ010000001.1"/>
</dbReference>
<evidence type="ECO:0000256" key="1">
    <source>
        <dbReference type="ARBA" id="ARBA00004651"/>
    </source>
</evidence>
<feature type="transmembrane region" description="Helical" evidence="5">
    <location>
        <begin position="345"/>
        <end position="368"/>
    </location>
</feature>
<dbReference type="PROSITE" id="PS50850">
    <property type="entry name" value="MFS"/>
    <property type="match status" value="1"/>
</dbReference>
<accession>A0ABV8M0C1</accession>
<dbReference type="Proteomes" id="UP001595816">
    <property type="component" value="Unassembled WGS sequence"/>
</dbReference>
<sequence length="466" mass="47877">MTTATLPAATATTRPAAPWRALPILLLGAFLPILDAFIVNVALPTIGRTLNAGPAALELTVSGYGVAYACTLVAGGRLGDRFGRKRMLLIGMSAFTVASAACGLAPTAGALIAFRILQGLGAALLFPQVLASIQAGFEGADRQKALGLFGSMAGLAGAVGQILGGALLAWDVAGLSWRPLFLINVPVGIAAVVLGRRFVPETRAPRAARVDLWGALLLAATIALLLLPITLGRTEEWPLWTWLSLAAVVPAAVTFFWTQGRQERRGGNPLLPPSLLSLRLARRALLAILLFATLIGGFLFTVAVTLQMGHAFGPMAAGLAMGPCAITFLWISLRVGRWVSRYGVRVLIAGALIFGLGIVAFAAVVQYADHLSVVVAAIPLVVVGVGWAMVLSPAIGFVLSGLPADRAGLAGGVLSTAMQMGLALGASLLGSVLFATSSLVALGCCLVLAVSTAIAYARLSPRPAGS</sequence>
<feature type="transmembrane region" description="Helical" evidence="5">
    <location>
        <begin position="112"/>
        <end position="133"/>
    </location>
</feature>
<feature type="transmembrane region" description="Helical" evidence="5">
    <location>
        <begin position="211"/>
        <end position="231"/>
    </location>
</feature>
<dbReference type="PANTHER" id="PTHR42718:SF39">
    <property type="entry name" value="ACTINORHODIN TRANSPORTER-RELATED"/>
    <property type="match status" value="1"/>
</dbReference>
<feature type="transmembrane region" description="Helical" evidence="5">
    <location>
        <begin position="439"/>
        <end position="459"/>
    </location>
</feature>
<evidence type="ECO:0000256" key="4">
    <source>
        <dbReference type="ARBA" id="ARBA00023136"/>
    </source>
</evidence>
<dbReference type="EMBL" id="JBHSAY010000022">
    <property type="protein sequence ID" value="MFC4135509.1"/>
    <property type="molecule type" value="Genomic_DNA"/>
</dbReference>
<dbReference type="InterPro" id="IPR011701">
    <property type="entry name" value="MFS"/>
</dbReference>
<dbReference type="Gene3D" id="1.20.1720.10">
    <property type="entry name" value="Multidrug resistance protein D"/>
    <property type="match status" value="1"/>
</dbReference>
<feature type="transmembrane region" description="Helical" evidence="5">
    <location>
        <begin position="284"/>
        <end position="306"/>
    </location>
</feature>
<evidence type="ECO:0000256" key="5">
    <source>
        <dbReference type="SAM" id="Phobius"/>
    </source>
</evidence>
<keyword evidence="2 5" id="KW-0812">Transmembrane</keyword>
<dbReference type="PRINTS" id="PR01036">
    <property type="entry name" value="TCRTETB"/>
</dbReference>
<comment type="subcellular location">
    <subcellularLocation>
        <location evidence="1">Cell membrane</location>
        <topology evidence="1">Multi-pass membrane protein</topology>
    </subcellularLocation>
</comment>